<reference evidence="1 2" key="1">
    <citation type="journal article" date="2015" name="Genome Announc.">
        <title>Expanding the biotechnology potential of lactobacilli through comparative genomics of 213 strains and associated genera.</title>
        <authorList>
            <person name="Sun Z."/>
            <person name="Harris H.M."/>
            <person name="McCann A."/>
            <person name="Guo C."/>
            <person name="Argimon S."/>
            <person name="Zhang W."/>
            <person name="Yang X."/>
            <person name="Jeffery I.B."/>
            <person name="Cooney J.C."/>
            <person name="Kagawa T.F."/>
            <person name="Liu W."/>
            <person name="Song Y."/>
            <person name="Salvetti E."/>
            <person name="Wrobel A."/>
            <person name="Rasinkangas P."/>
            <person name="Parkhill J."/>
            <person name="Rea M.C."/>
            <person name="O'Sullivan O."/>
            <person name="Ritari J."/>
            <person name="Douillard F.P."/>
            <person name="Paul Ross R."/>
            <person name="Yang R."/>
            <person name="Briner A.E."/>
            <person name="Felis G.E."/>
            <person name="de Vos W.M."/>
            <person name="Barrangou R."/>
            <person name="Klaenhammer T.R."/>
            <person name="Caufield P.W."/>
            <person name="Cui Y."/>
            <person name="Zhang H."/>
            <person name="O'Toole P.W."/>
        </authorList>
    </citation>
    <scope>NUCLEOTIDE SEQUENCE [LARGE SCALE GENOMIC DNA]</scope>
    <source>
        <strain evidence="1 2">DSM 18933</strain>
    </source>
</reference>
<dbReference type="AlphaFoldDB" id="A0A0R1WWD4"/>
<dbReference type="STRING" id="1423755.FC40_GL000262"/>
<organism evidence="1 2">
    <name type="scientific">Ligilactobacillus hayakitensis DSM 18933 = JCM 14209</name>
    <dbReference type="NCBI Taxonomy" id="1423755"/>
    <lineage>
        <taxon>Bacteria</taxon>
        <taxon>Bacillati</taxon>
        <taxon>Bacillota</taxon>
        <taxon>Bacilli</taxon>
        <taxon>Lactobacillales</taxon>
        <taxon>Lactobacillaceae</taxon>
        <taxon>Ligilactobacillus</taxon>
    </lineage>
</organism>
<evidence type="ECO:0000313" key="2">
    <source>
        <dbReference type="Proteomes" id="UP000051054"/>
    </source>
</evidence>
<dbReference type="RefSeq" id="WP_156398717.1">
    <property type="nucleotide sequence ID" value="NZ_AZGD01000057.1"/>
</dbReference>
<sequence length="51" mass="5986">MFSAMNKEQFNKWQEYMNEQAFVVPVQYHYSVVPVSTKVKGMTLSPATKER</sequence>
<dbReference type="PATRIC" id="fig|1423755.3.peg.283"/>
<protein>
    <submittedName>
        <fullName evidence="1">Uncharacterized protein</fullName>
    </submittedName>
</protein>
<dbReference type="Proteomes" id="UP000051054">
    <property type="component" value="Unassembled WGS sequence"/>
</dbReference>
<comment type="caution">
    <text evidence="1">The sequence shown here is derived from an EMBL/GenBank/DDBJ whole genome shotgun (WGS) entry which is preliminary data.</text>
</comment>
<gene>
    <name evidence="1" type="ORF">FC40_GL000262</name>
</gene>
<keyword evidence="2" id="KW-1185">Reference proteome</keyword>
<accession>A0A0R1WWD4</accession>
<proteinExistence type="predicted"/>
<dbReference type="EMBL" id="AZGD01000057">
    <property type="protein sequence ID" value="KRM19334.1"/>
    <property type="molecule type" value="Genomic_DNA"/>
</dbReference>
<name>A0A0R1WWD4_9LACO</name>
<evidence type="ECO:0000313" key="1">
    <source>
        <dbReference type="EMBL" id="KRM19334.1"/>
    </source>
</evidence>